<comment type="caution">
    <text evidence="7">The sequence shown here is derived from an EMBL/GenBank/DDBJ whole genome shotgun (WGS) entry which is preliminary data.</text>
</comment>
<dbReference type="GO" id="GO:0006412">
    <property type="term" value="P:translation"/>
    <property type="evidence" value="ECO:0007669"/>
    <property type="project" value="UniProtKB-UniRule"/>
</dbReference>
<dbReference type="PANTHER" id="PTHR11560">
    <property type="entry name" value="39S RIBOSOMAL PROTEIN L10, MITOCHONDRIAL"/>
    <property type="match status" value="1"/>
</dbReference>
<dbReference type="Gene3D" id="6.10.250.290">
    <property type="match status" value="1"/>
</dbReference>
<dbReference type="EMBL" id="JXMU01000041">
    <property type="protein sequence ID" value="KPA99922.1"/>
    <property type="molecule type" value="Genomic_DNA"/>
</dbReference>
<dbReference type="InterPro" id="IPR001790">
    <property type="entry name" value="Ribosomal_uL10"/>
</dbReference>
<keyword evidence="8" id="KW-1185">Reference proteome</keyword>
<dbReference type="InterPro" id="IPR002363">
    <property type="entry name" value="Ribosomal_uL10_CS_bac"/>
</dbReference>
<name>A0A0M9GKL5_9HYPH</name>
<keyword evidence="6" id="KW-0699">rRNA-binding</keyword>
<dbReference type="InterPro" id="IPR022973">
    <property type="entry name" value="Ribosomal_uL10_bac"/>
</dbReference>
<organism evidence="7 8">
    <name type="scientific">Ahrensia marina</name>
    <dbReference type="NCBI Taxonomy" id="1514904"/>
    <lineage>
        <taxon>Bacteria</taxon>
        <taxon>Pseudomonadati</taxon>
        <taxon>Pseudomonadota</taxon>
        <taxon>Alphaproteobacteria</taxon>
        <taxon>Hyphomicrobiales</taxon>
        <taxon>Ahrensiaceae</taxon>
        <taxon>Ahrensia</taxon>
    </lineage>
</organism>
<dbReference type="PATRIC" id="fig|1514904.3.peg.2776"/>
<protein>
    <recommendedName>
        <fullName evidence="5 6">Large ribosomal subunit protein uL10</fullName>
    </recommendedName>
</protein>
<dbReference type="PROSITE" id="PS01109">
    <property type="entry name" value="RIBOSOMAL_L10"/>
    <property type="match status" value="1"/>
</dbReference>
<dbReference type="STRING" id="1514904.SU32_16605"/>
<dbReference type="AlphaFoldDB" id="A0A0M9GKL5"/>
<reference evidence="7 8" key="1">
    <citation type="submission" date="2015-01" db="EMBL/GenBank/DDBJ databases">
        <title>Ahrensia donghaiensis sp. nov., a novel dimethylsulphoniopropionate-cleavage bacterium isolated from seawater and emended descriptions of the genus Ahrensia and Ahrensia kielensis.</title>
        <authorList>
            <person name="Liu J."/>
        </authorList>
    </citation>
    <scope>NUCLEOTIDE SEQUENCE [LARGE SCALE GENOMIC DNA]</scope>
    <source>
        <strain evidence="7 8">LZD062</strain>
    </source>
</reference>
<evidence type="ECO:0000256" key="2">
    <source>
        <dbReference type="ARBA" id="ARBA00008889"/>
    </source>
</evidence>
<evidence type="ECO:0000313" key="8">
    <source>
        <dbReference type="Proteomes" id="UP000038011"/>
    </source>
</evidence>
<dbReference type="InterPro" id="IPR047865">
    <property type="entry name" value="Ribosomal_uL10_bac_type"/>
</dbReference>
<evidence type="ECO:0000256" key="3">
    <source>
        <dbReference type="ARBA" id="ARBA00022980"/>
    </source>
</evidence>
<dbReference type="Pfam" id="PF00466">
    <property type="entry name" value="Ribosomal_L10"/>
    <property type="match status" value="1"/>
</dbReference>
<keyword evidence="3 6" id="KW-0689">Ribosomal protein</keyword>
<evidence type="ECO:0000256" key="5">
    <source>
        <dbReference type="ARBA" id="ARBA00035202"/>
    </source>
</evidence>
<dbReference type="Proteomes" id="UP000038011">
    <property type="component" value="Unassembled WGS sequence"/>
</dbReference>
<evidence type="ECO:0000256" key="1">
    <source>
        <dbReference type="ARBA" id="ARBA00002633"/>
    </source>
</evidence>
<keyword evidence="6" id="KW-0694">RNA-binding</keyword>
<comment type="subunit">
    <text evidence="6">Part of the ribosomal stalk of the 50S ribosomal subunit. The N-terminus interacts with L11 and the large rRNA to form the base of the stalk. The C-terminus forms an elongated spine to which L12 dimers bind in a sequential fashion forming a multimeric L10(L12)X complex.</text>
</comment>
<evidence type="ECO:0000256" key="4">
    <source>
        <dbReference type="ARBA" id="ARBA00023274"/>
    </source>
</evidence>
<evidence type="ECO:0000256" key="6">
    <source>
        <dbReference type="HAMAP-Rule" id="MF_00362"/>
    </source>
</evidence>
<dbReference type="Gene3D" id="3.30.70.1730">
    <property type="match status" value="1"/>
</dbReference>
<proteinExistence type="inferred from homology"/>
<gene>
    <name evidence="6" type="primary">rplJ</name>
    <name evidence="7" type="ORF">SU32_16605</name>
</gene>
<sequence length="172" mass="17870">MERAEKREFVTKLNSVFKDSGSVIVAHYTGLTVAEMSDLRSKMRNAGGTVKVAKNRLVKIALEGTEAEGIADLFTGQTLIAYAEDPVTAPKIASEFAKGNDKLVLLGGALGSTVLDKGGVKALAELPSLDELRGKLVGMIQTPATRIAAVTAAPAGQVARVIGAYAAQGEDA</sequence>
<comment type="function">
    <text evidence="1 6">Forms part of the ribosomal stalk, playing a central role in the interaction of the ribosome with GTP-bound translation factors.</text>
</comment>
<evidence type="ECO:0000313" key="7">
    <source>
        <dbReference type="EMBL" id="KPA99922.1"/>
    </source>
</evidence>
<dbReference type="GO" id="GO:0070180">
    <property type="term" value="F:large ribosomal subunit rRNA binding"/>
    <property type="evidence" value="ECO:0007669"/>
    <property type="project" value="UniProtKB-UniRule"/>
</dbReference>
<dbReference type="GO" id="GO:0003735">
    <property type="term" value="F:structural constituent of ribosome"/>
    <property type="evidence" value="ECO:0007669"/>
    <property type="project" value="InterPro"/>
</dbReference>
<dbReference type="RefSeq" id="WP_054000507.1">
    <property type="nucleotide sequence ID" value="NZ_JXMU01000041.1"/>
</dbReference>
<dbReference type="SUPFAM" id="SSF160369">
    <property type="entry name" value="Ribosomal protein L10-like"/>
    <property type="match status" value="1"/>
</dbReference>
<dbReference type="GO" id="GO:0015934">
    <property type="term" value="C:large ribosomal subunit"/>
    <property type="evidence" value="ECO:0007669"/>
    <property type="project" value="InterPro"/>
</dbReference>
<accession>A0A0M9GKL5</accession>
<dbReference type="InterPro" id="IPR043141">
    <property type="entry name" value="Ribosomal_uL10-like_sf"/>
</dbReference>
<keyword evidence="4 6" id="KW-0687">Ribonucleoprotein</keyword>
<dbReference type="HAMAP" id="MF_00362">
    <property type="entry name" value="Ribosomal_uL10"/>
    <property type="match status" value="1"/>
</dbReference>
<dbReference type="NCBIfam" id="NF000955">
    <property type="entry name" value="PRK00099.1-1"/>
    <property type="match status" value="1"/>
</dbReference>
<comment type="similarity">
    <text evidence="2 6">Belongs to the universal ribosomal protein uL10 family.</text>
</comment>
<dbReference type="CDD" id="cd05797">
    <property type="entry name" value="Ribosomal_L10"/>
    <property type="match status" value="1"/>
</dbReference>
<dbReference type="OrthoDB" id="9791972at2"/>